<keyword evidence="4 12" id="KW-0328">Glycosyltransferase</keyword>
<evidence type="ECO:0000256" key="7">
    <source>
        <dbReference type="ARBA" id="ARBA00022824"/>
    </source>
</evidence>
<protein>
    <recommendedName>
        <fullName evidence="12">Alpha-1,3/1,6-mannosyltransferase ALG2</fullName>
        <ecNumber evidence="12">2.4.1.132</ecNumber>
        <ecNumber evidence="12">2.4.1.257</ecNumber>
    </recommendedName>
    <alternativeName>
        <fullName evidence="12">GDP-Man:Man(1)GlcNAc(2)-PP-Dol alpha-1,3-mannosyltransferase</fullName>
    </alternativeName>
</protein>
<organism evidence="16 17">
    <name type="scientific">Marasmius tenuissimus</name>
    <dbReference type="NCBI Taxonomy" id="585030"/>
    <lineage>
        <taxon>Eukaryota</taxon>
        <taxon>Fungi</taxon>
        <taxon>Dikarya</taxon>
        <taxon>Basidiomycota</taxon>
        <taxon>Agaricomycotina</taxon>
        <taxon>Agaricomycetes</taxon>
        <taxon>Agaricomycetidae</taxon>
        <taxon>Agaricales</taxon>
        <taxon>Marasmiineae</taxon>
        <taxon>Marasmiaceae</taxon>
        <taxon>Marasmius</taxon>
    </lineage>
</organism>
<dbReference type="Pfam" id="PF00534">
    <property type="entry name" value="Glycos_transf_1"/>
    <property type="match status" value="1"/>
</dbReference>
<comment type="catalytic activity">
    <reaction evidence="10 12">
        <text>a beta-D-Man-(1-&gt;4)-beta-D-GlcNAc-(1-&gt;4)-alpha-D-GlcNAc-diphospho-di-trans,poly-cis-dolichol + GDP-alpha-D-mannose = an alpha-D-Man-(1-&gt;3)-beta-D-Man-(1-&gt;4)-beta-D-GlcNAc-(1-&gt;4)-alpha-D-GlcNAc-diphospho-di-trans,poly-cis-dolichol + GDP + H(+)</text>
        <dbReference type="Rhea" id="RHEA:29515"/>
        <dbReference type="Rhea" id="RHEA-COMP:19511"/>
        <dbReference type="Rhea" id="RHEA-COMP:19513"/>
        <dbReference type="ChEBI" id="CHEBI:15378"/>
        <dbReference type="ChEBI" id="CHEBI:57527"/>
        <dbReference type="ChEBI" id="CHEBI:58189"/>
        <dbReference type="ChEBI" id="CHEBI:58472"/>
        <dbReference type="ChEBI" id="CHEBI:132510"/>
        <dbReference type="EC" id="2.4.1.132"/>
    </reaction>
    <physiologicalReaction direction="left-to-right" evidence="10 12">
        <dbReference type="Rhea" id="RHEA:29516"/>
    </physiologicalReaction>
</comment>
<comment type="function">
    <text evidence="1 12">Mannosylates Man(2)GlcNAc(2)-dolichol diphosphate and Man(1)GlcNAc(2)-dolichol diphosphate to form Man(3)GlcNAc(2)-dolichol diphosphate.</text>
</comment>
<feature type="domain" description="Glycosyltransferase subfamily 4-like N-terminal" evidence="15">
    <location>
        <begin position="41"/>
        <end position="237"/>
    </location>
</feature>
<evidence type="ECO:0000313" key="17">
    <source>
        <dbReference type="Proteomes" id="UP001437256"/>
    </source>
</evidence>
<dbReference type="Proteomes" id="UP001437256">
    <property type="component" value="Unassembled WGS sequence"/>
</dbReference>
<dbReference type="PANTHER" id="PTHR45918:SF1">
    <property type="entry name" value="ALPHA-1,3_1,6-MANNOSYLTRANSFERASE ALG2"/>
    <property type="match status" value="1"/>
</dbReference>
<keyword evidence="9" id="KW-0472">Membrane</keyword>
<feature type="compositionally biased region" description="Polar residues" evidence="13">
    <location>
        <begin position="7"/>
        <end position="16"/>
    </location>
</feature>
<dbReference type="InterPro" id="IPR028098">
    <property type="entry name" value="Glyco_trans_4-like_N"/>
</dbReference>
<reference evidence="16 17" key="1">
    <citation type="submission" date="2024-05" db="EMBL/GenBank/DDBJ databases">
        <title>A draft genome resource for the thread blight pathogen Marasmius tenuissimus strain MS-2.</title>
        <authorList>
            <person name="Yulfo-Soto G.E."/>
            <person name="Baruah I.K."/>
            <person name="Amoako-Attah I."/>
            <person name="Bukari Y."/>
            <person name="Meinhardt L.W."/>
            <person name="Bailey B.A."/>
            <person name="Cohen S.P."/>
        </authorList>
    </citation>
    <scope>NUCLEOTIDE SEQUENCE [LARGE SCALE GENOMIC DNA]</scope>
    <source>
        <strain evidence="16 17">MS-2</strain>
    </source>
</reference>
<sequence>MPEERQASQLYRQYTSRPLPPRLQSPELSMRIAFIHPDLGIGGAERLVVDAALGLQNLGHTVHIYTSYHDPSHCFEETRDGTLTVYAVHPPLPRAIHGKFHILFAHLRQLHLTSHILSKEYQYDVFFVDQLSTCIPFLRSLGKTRVLFYGHFPDKLLANGELIQENSGRGDEVHFRMKKDVSMLKRAYRLPMDLLEEVTTRQADCILANSKFTSRVFKSYFPSIQQPIVVYPGINIQAYEAGMSEVDMNDPEVVSITSDRPTLLSMNRFEKKKNAALAINAFALLRSQNHSNLHNIRLVLAGGYDPRLEDNDTTLSTLIHLVSTVHNMSYALLGNRAPSSLVSKSSPPQSADVVFLLNFSTSQRTALLRSSSTLCLLYTPANEHFGIGPVEGLICGLPVLSCDSGGPVETLADGVGWLRPPDPEVWTSALEEIVVEGKGKQAGERGKKKAKEVFGMDVMANDIERELTRVVEMGKVDSSWDWEWVRLCSGLIIGLLIAWVIGRFFL</sequence>
<evidence type="ECO:0000256" key="3">
    <source>
        <dbReference type="ARBA" id="ARBA00004922"/>
    </source>
</evidence>
<evidence type="ECO:0000256" key="13">
    <source>
        <dbReference type="SAM" id="MobiDB-lite"/>
    </source>
</evidence>
<dbReference type="Gene3D" id="3.40.50.2000">
    <property type="entry name" value="Glycogen Phosphorylase B"/>
    <property type="match status" value="2"/>
</dbReference>
<accession>A0ABR3A4B2</accession>
<evidence type="ECO:0000256" key="12">
    <source>
        <dbReference type="RuleBase" id="RU367136"/>
    </source>
</evidence>
<gene>
    <name evidence="16" type="primary">ALG2_1</name>
    <name evidence="16" type="ORF">AAF712_004473</name>
</gene>
<evidence type="ECO:0000256" key="2">
    <source>
        <dbReference type="ARBA" id="ARBA00004586"/>
    </source>
</evidence>
<evidence type="ECO:0000256" key="10">
    <source>
        <dbReference type="ARBA" id="ARBA00045103"/>
    </source>
</evidence>
<evidence type="ECO:0000313" key="16">
    <source>
        <dbReference type="EMBL" id="KAL0068395.1"/>
    </source>
</evidence>
<evidence type="ECO:0000259" key="14">
    <source>
        <dbReference type="Pfam" id="PF00534"/>
    </source>
</evidence>
<dbReference type="EC" id="2.4.1.257" evidence="12"/>
<evidence type="ECO:0000256" key="11">
    <source>
        <dbReference type="ARBA" id="ARBA00045104"/>
    </source>
</evidence>
<comment type="catalytic activity">
    <reaction evidence="11 12">
        <text>an alpha-D-Man-(1-&gt;3)-beta-D-Man-(1-&gt;4)-beta-D-GlcNAc-(1-&gt;4)-alpha-D-GlcNAc-diphospho-di-trans,poly-cis-dolichol + GDP-alpha-D-mannose = an alpha-D-Man-(1-&gt;3)-[alpha-D-Man-(1-&gt;6)]-beta-D-Man-(1-&gt;4)-beta-D-GlcNAc-(1-&gt;4)-alpha-D-GlcNAc-diphospho-di-trans,poly-cis-dolichol + GDP + H(+)</text>
        <dbReference type="Rhea" id="RHEA:29519"/>
        <dbReference type="Rhea" id="RHEA-COMP:19513"/>
        <dbReference type="Rhea" id="RHEA-COMP:19515"/>
        <dbReference type="ChEBI" id="CHEBI:15378"/>
        <dbReference type="ChEBI" id="CHEBI:57527"/>
        <dbReference type="ChEBI" id="CHEBI:58189"/>
        <dbReference type="ChEBI" id="CHEBI:132510"/>
        <dbReference type="ChEBI" id="CHEBI:132511"/>
        <dbReference type="EC" id="2.4.1.257"/>
    </reaction>
    <physiologicalReaction direction="left-to-right" evidence="11 12">
        <dbReference type="Rhea" id="RHEA:29520"/>
    </physiologicalReaction>
</comment>
<feature type="domain" description="Glycosyl transferase family 1" evidence="14">
    <location>
        <begin position="252"/>
        <end position="445"/>
    </location>
</feature>
<keyword evidence="6" id="KW-0812">Transmembrane</keyword>
<keyword evidence="8" id="KW-1133">Transmembrane helix</keyword>
<keyword evidence="7 12" id="KW-0256">Endoplasmic reticulum</keyword>
<dbReference type="InterPro" id="IPR001296">
    <property type="entry name" value="Glyco_trans_1"/>
</dbReference>
<evidence type="ECO:0000256" key="9">
    <source>
        <dbReference type="ARBA" id="ARBA00023136"/>
    </source>
</evidence>
<comment type="subcellular location">
    <subcellularLocation>
        <location evidence="2 12">Endoplasmic reticulum membrane</location>
    </subcellularLocation>
</comment>
<dbReference type="SUPFAM" id="SSF53756">
    <property type="entry name" value="UDP-Glycosyltransferase/glycogen phosphorylase"/>
    <property type="match status" value="1"/>
</dbReference>
<dbReference type="EMBL" id="JBBXMP010000018">
    <property type="protein sequence ID" value="KAL0068395.1"/>
    <property type="molecule type" value="Genomic_DNA"/>
</dbReference>
<keyword evidence="5 12" id="KW-0808">Transferase</keyword>
<evidence type="ECO:0000256" key="4">
    <source>
        <dbReference type="ARBA" id="ARBA00022676"/>
    </source>
</evidence>
<comment type="pathway">
    <text evidence="3 12">Protein modification; protein glycosylation.</text>
</comment>
<comment type="similarity">
    <text evidence="12">Belongs to the glycosyltransferase group 1 family.</text>
</comment>
<evidence type="ECO:0000256" key="5">
    <source>
        <dbReference type="ARBA" id="ARBA00022679"/>
    </source>
</evidence>
<dbReference type="Pfam" id="PF13439">
    <property type="entry name" value="Glyco_transf_4"/>
    <property type="match status" value="1"/>
</dbReference>
<evidence type="ECO:0000256" key="6">
    <source>
        <dbReference type="ARBA" id="ARBA00022692"/>
    </source>
</evidence>
<dbReference type="EC" id="2.4.1.132" evidence="12"/>
<dbReference type="InterPro" id="IPR027054">
    <property type="entry name" value="ALG2"/>
</dbReference>
<feature type="region of interest" description="Disordered" evidence="13">
    <location>
        <begin position="1"/>
        <end position="20"/>
    </location>
</feature>
<keyword evidence="17" id="KW-1185">Reference proteome</keyword>
<evidence type="ECO:0000256" key="1">
    <source>
        <dbReference type="ARBA" id="ARBA00003142"/>
    </source>
</evidence>
<name>A0ABR3A4B2_9AGAR</name>
<evidence type="ECO:0000259" key="15">
    <source>
        <dbReference type="Pfam" id="PF13439"/>
    </source>
</evidence>
<evidence type="ECO:0000256" key="8">
    <source>
        <dbReference type="ARBA" id="ARBA00022989"/>
    </source>
</evidence>
<proteinExistence type="inferred from homology"/>
<dbReference type="PANTHER" id="PTHR45918">
    <property type="entry name" value="ALPHA-1,3/1,6-MANNOSYLTRANSFERASE ALG2"/>
    <property type="match status" value="1"/>
</dbReference>
<comment type="caution">
    <text evidence="16">The sequence shown here is derived from an EMBL/GenBank/DDBJ whole genome shotgun (WGS) entry which is preliminary data.</text>
</comment>